<dbReference type="PROSITE" id="PS51459">
    <property type="entry name" value="FIDO"/>
    <property type="match status" value="1"/>
</dbReference>
<evidence type="ECO:0000313" key="4">
    <source>
        <dbReference type="EMBL" id="MEJ8573330.1"/>
    </source>
</evidence>
<protein>
    <submittedName>
        <fullName evidence="4">Fic family protein</fullName>
    </submittedName>
</protein>
<dbReference type="InterPro" id="IPR036597">
    <property type="entry name" value="Fido-like_dom_sf"/>
</dbReference>
<comment type="caution">
    <text evidence="4">The sequence shown here is derived from an EMBL/GenBank/DDBJ whole genome shotgun (WGS) entry which is preliminary data.</text>
</comment>
<organism evidence="4 5">
    <name type="scientific">Microbaculum marinum</name>
    <dbReference type="NCBI Taxonomy" id="1764581"/>
    <lineage>
        <taxon>Bacteria</taxon>
        <taxon>Pseudomonadati</taxon>
        <taxon>Pseudomonadota</taxon>
        <taxon>Alphaproteobacteria</taxon>
        <taxon>Hyphomicrobiales</taxon>
        <taxon>Tepidamorphaceae</taxon>
        <taxon>Microbaculum</taxon>
    </lineage>
</organism>
<dbReference type="AlphaFoldDB" id="A0AAW9RWR4"/>
<keyword evidence="2" id="KW-0067">ATP-binding</keyword>
<dbReference type="RefSeq" id="WP_340331023.1">
    <property type="nucleotide sequence ID" value="NZ_JAZHOF010000007.1"/>
</dbReference>
<accession>A0AAW9RWR4</accession>
<dbReference type="EMBL" id="JAZHOF010000007">
    <property type="protein sequence ID" value="MEJ8573330.1"/>
    <property type="molecule type" value="Genomic_DNA"/>
</dbReference>
<dbReference type="PANTHER" id="PTHR13504:SF38">
    <property type="entry name" value="FIDO DOMAIN-CONTAINING PROTEIN"/>
    <property type="match status" value="1"/>
</dbReference>
<feature type="binding site" evidence="2">
    <location>
        <begin position="138"/>
        <end position="145"/>
    </location>
    <ligand>
        <name>ATP</name>
        <dbReference type="ChEBI" id="CHEBI:30616"/>
    </ligand>
</feature>
<gene>
    <name evidence="4" type="ORF">V3328_17715</name>
</gene>
<dbReference type="InterPro" id="IPR040198">
    <property type="entry name" value="Fido_containing"/>
</dbReference>
<evidence type="ECO:0000256" key="2">
    <source>
        <dbReference type="PIRSR" id="PIRSR640198-2"/>
    </source>
</evidence>
<dbReference type="SUPFAM" id="SSF140931">
    <property type="entry name" value="Fic-like"/>
    <property type="match status" value="1"/>
</dbReference>
<name>A0AAW9RWR4_9HYPH</name>
<sequence length="225" mass="24983">MAEDDSKEQRHSLALDAELVTDPQAKAEAEARNGLRQFDIAEQIAQQAIERGRFRLRLSALLALHRAALRDISAYAGNFRPAGVEIEGSKHQPPGAHLVPELVEEMCDYVNEQWDTTSALHLSAYVMWRLNWIHPFADGNGRTSRALSYVVLCVRLGYLLPGSPTIPEQIVQDRSPYFEALDAADAAYAEGKIDVSAMEEMLSGMLAEQLKSIYEQAGGQIEDEQ</sequence>
<reference evidence="4 5" key="1">
    <citation type="submission" date="2024-02" db="EMBL/GenBank/DDBJ databases">
        <title>Genome analysis and characterization of Microbaculum marinisediminis sp. nov., isolated from marine sediment.</title>
        <authorList>
            <person name="Du Z.-J."/>
            <person name="Ye Y.-Q."/>
            <person name="Zhang Z.-R."/>
            <person name="Yuan S.-M."/>
            <person name="Zhang X.-Y."/>
        </authorList>
    </citation>
    <scope>NUCLEOTIDE SEQUENCE [LARGE SCALE GENOMIC DNA]</scope>
    <source>
        <strain evidence="4 5">SDUM1044001</strain>
    </source>
</reference>
<proteinExistence type="predicted"/>
<keyword evidence="5" id="KW-1185">Reference proteome</keyword>
<feature type="domain" description="Fido" evidence="3">
    <location>
        <begin position="56"/>
        <end position="207"/>
    </location>
</feature>
<dbReference type="GO" id="GO:0005524">
    <property type="term" value="F:ATP binding"/>
    <property type="evidence" value="ECO:0007669"/>
    <property type="project" value="UniProtKB-KW"/>
</dbReference>
<dbReference type="Proteomes" id="UP001378188">
    <property type="component" value="Unassembled WGS sequence"/>
</dbReference>
<dbReference type="Pfam" id="PF02661">
    <property type="entry name" value="Fic"/>
    <property type="match status" value="1"/>
</dbReference>
<dbReference type="PANTHER" id="PTHR13504">
    <property type="entry name" value="FIDO DOMAIN-CONTAINING PROTEIN DDB_G0283145"/>
    <property type="match status" value="1"/>
</dbReference>
<evidence type="ECO:0000313" key="5">
    <source>
        <dbReference type="Proteomes" id="UP001378188"/>
    </source>
</evidence>
<dbReference type="InterPro" id="IPR003812">
    <property type="entry name" value="Fido"/>
</dbReference>
<evidence type="ECO:0000256" key="1">
    <source>
        <dbReference type="PIRSR" id="PIRSR640198-1"/>
    </source>
</evidence>
<evidence type="ECO:0000259" key="3">
    <source>
        <dbReference type="PROSITE" id="PS51459"/>
    </source>
</evidence>
<feature type="active site" evidence="1">
    <location>
        <position position="134"/>
    </location>
</feature>
<dbReference type="Gene3D" id="1.10.3290.10">
    <property type="entry name" value="Fido-like domain"/>
    <property type="match status" value="1"/>
</dbReference>
<keyword evidence="2" id="KW-0547">Nucleotide-binding</keyword>